<dbReference type="EMBL" id="CAAKMV010000123">
    <property type="protein sequence ID" value="VIO56159.1"/>
    <property type="molecule type" value="Genomic_DNA"/>
</dbReference>
<dbReference type="GO" id="GO:0016705">
    <property type="term" value="F:oxidoreductase activity, acting on paired donors, with incorporation or reduction of molecular oxygen"/>
    <property type="evidence" value="ECO:0007669"/>
    <property type="project" value="InterPro"/>
</dbReference>
<evidence type="ECO:0000313" key="1">
    <source>
        <dbReference type="EMBL" id="VIO56159.1"/>
    </source>
</evidence>
<dbReference type="Gene3D" id="1.10.630.10">
    <property type="entry name" value="Cytochrome P450"/>
    <property type="match status" value="1"/>
</dbReference>
<dbReference type="GO" id="GO:0005506">
    <property type="term" value="F:iron ion binding"/>
    <property type="evidence" value="ECO:0007669"/>
    <property type="project" value="InterPro"/>
</dbReference>
<gene>
    <name evidence="1" type="ORF">FUG_LOCUS202796</name>
</gene>
<dbReference type="GO" id="GO:0020037">
    <property type="term" value="F:heme binding"/>
    <property type="evidence" value="ECO:0007669"/>
    <property type="project" value="InterPro"/>
</dbReference>
<sequence>MSSTKEAEEVIGIKDEHLAHQERRILQNAKRLLFEVLRFTSGKTFNRASAANETTFMLFKNYPDRIVIECNHDDLTMADIQAICQPCGEDQVKAAGFRSILIAAKKVHIQSGNVSLEFESHACTAYTDVLKPVWVMPTEIVPENLSRITIYIYDQGSEVNLRDVVTSQFEKLEEPSILFLQDVISMTVEFCDKDGKVYSSKTFQKFHINAYRVSVKVTTIGEGLEKSHTQLYHVTEQSKVDQAMKVILAFPLWDSFKLGGETYACGLFNFVRLESSPIRFHIHSDFSFDDQHSPITASTRTLAIKDLVASAHIQAVLQFCEHPTLRYHWPLFLMTGLEDSDAFWSSLEAETRDWIAQNPVLISRNNKHWRHISHLTILGADTQDGAGNPLLDDEITDPFISNLYPQEAIKNLESYGLASFDSDRLLNLLELRSDVLSHRIHAVHWAGTFASRTDWNEAFTRLVSKTLLDQKQLEKVISPTLAPNQNGDLVYYVRRSIFVRLSSNDMSLSEIKGYLVYLYLTHQLSDLEHKQSYHSVKVMTNGMLLVQPRNTIVYMPGMDNPYGPETLLGSDFSIQNGHLNFLHRDILNEEPKAYRTFHPSWKDWLCDCLGVRQRLSLLQPRALTKLQLSRGVSGIVNADFLSEELRFVLDKRPDQFLGFVQYLWAFDGPRVMKVPSLVAEIQGLSAQNLCTRGRPLRLQDTWVPLQVLRESVWHYMESPNEFPFLVLGNEKSMDVAIHTKWNFLAKDLGVKRQKDIGFLLEILNSIKSSCHELSSWQTDKVFELYTAINTRLQLAVSGEKKQALDFFEDSGVLYIDEAGPIWTGLSSCRWYAPASLITTYSLETFLRERHTEQERMDSLSELFRVGMRVTDVSIKDLVEELLVLRNEGCKDVARVTEIYKYLDESLSASDEIRTAFEECAVILVKKDRRSMWLTTSECFWSEADTTPLHSSLKTWYSDLKSFFIDKLGIKVSAYDKLLDSDTDTVDTRTIQSLLLSLIDETKGSLNEFPLEPIRKAKIFPVNSPQTSDQPYIPTKLCSVNTDFAIGDRPEFRLELESKIKMLDLDLMTVRRLQSLFRWISVEDRYLSRCVKERLEYLSMSRTRWWKLEDKAYDIARVGETFNCYGSSGDALSLYRQLRKAEVIEVANIYASLEVFQDGQTIQLQWTHSSSSWVSDGDDGLTIYVTPDQRDPTSALPKRLQEWLMKDTYQRSSVDEFQVFNALTSIFAASGSSLDTILWKQGIVPVSFENIELDRKRARIKVRLPEVVERKAYWYKGMRLEPDKDVILTYSNDKHTEMRSKMATGYAGKGSENFEKDIDARITELLKLIGNKYISDDHSYKPLDWGLMSSSLTLDVVTELGFIHIFDLFNYYGIIAEGLPII</sequence>
<name>A0A4E9E8X9_GIBZA</name>
<accession>A0A4E9E8X9</accession>
<organism evidence="1">
    <name type="scientific">Gibberella zeae</name>
    <name type="common">Wheat head blight fungus</name>
    <name type="synonym">Fusarium graminearum</name>
    <dbReference type="NCBI Taxonomy" id="5518"/>
    <lineage>
        <taxon>Eukaryota</taxon>
        <taxon>Fungi</taxon>
        <taxon>Dikarya</taxon>
        <taxon>Ascomycota</taxon>
        <taxon>Pezizomycotina</taxon>
        <taxon>Sordariomycetes</taxon>
        <taxon>Hypocreomycetidae</taxon>
        <taxon>Hypocreales</taxon>
        <taxon>Nectriaceae</taxon>
        <taxon>Fusarium</taxon>
    </lineage>
</organism>
<dbReference type="InterPro" id="IPR036396">
    <property type="entry name" value="Cyt_P450_sf"/>
</dbReference>
<protein>
    <submittedName>
        <fullName evidence="1">Uncharacterized protein</fullName>
    </submittedName>
</protein>
<reference evidence="1" key="1">
    <citation type="submission" date="2019-04" db="EMBL/GenBank/DDBJ databases">
        <authorList>
            <person name="Melise S."/>
            <person name="Noan J."/>
            <person name="Okalmin O."/>
        </authorList>
    </citation>
    <scope>NUCLEOTIDE SEQUENCE</scope>
    <source>
        <strain evidence="1">FN9</strain>
    </source>
</reference>
<dbReference type="GO" id="GO:0004497">
    <property type="term" value="F:monooxygenase activity"/>
    <property type="evidence" value="ECO:0007669"/>
    <property type="project" value="InterPro"/>
</dbReference>
<proteinExistence type="predicted"/>